<dbReference type="OrthoDB" id="2361222at2759"/>
<dbReference type="SMART" id="SM00239">
    <property type="entry name" value="C2"/>
    <property type="match status" value="1"/>
</dbReference>
<feature type="region of interest" description="Disordered" evidence="1">
    <location>
        <begin position="1"/>
        <end position="26"/>
    </location>
</feature>
<organism evidence="3 4">
    <name type="scientific">Cetraspora pellucida</name>
    <dbReference type="NCBI Taxonomy" id="1433469"/>
    <lineage>
        <taxon>Eukaryota</taxon>
        <taxon>Fungi</taxon>
        <taxon>Fungi incertae sedis</taxon>
        <taxon>Mucoromycota</taxon>
        <taxon>Glomeromycotina</taxon>
        <taxon>Glomeromycetes</taxon>
        <taxon>Diversisporales</taxon>
        <taxon>Gigasporaceae</taxon>
        <taxon>Cetraspora</taxon>
    </lineage>
</organism>
<dbReference type="SUPFAM" id="SSF49562">
    <property type="entry name" value="C2 domain (Calcium/lipid-binding domain, CaLB)"/>
    <property type="match status" value="1"/>
</dbReference>
<protein>
    <submittedName>
        <fullName evidence="3">8479_t:CDS:1</fullName>
    </submittedName>
</protein>
<proteinExistence type="predicted"/>
<gene>
    <name evidence="3" type="ORF">CPELLU_LOCUS19643</name>
</gene>
<feature type="region of interest" description="Disordered" evidence="1">
    <location>
        <begin position="206"/>
        <end position="240"/>
    </location>
</feature>
<dbReference type="PANTHER" id="PTHR46980">
    <property type="entry name" value="TRICALBIN-1-RELATED"/>
    <property type="match status" value="1"/>
</dbReference>
<evidence type="ECO:0000313" key="3">
    <source>
        <dbReference type="EMBL" id="CAG8820522.1"/>
    </source>
</evidence>
<dbReference type="Gene3D" id="2.60.40.150">
    <property type="entry name" value="C2 domain"/>
    <property type="match status" value="1"/>
</dbReference>
<dbReference type="PANTHER" id="PTHR46980:SF2">
    <property type="entry name" value="TRICALBIN-1-RELATED"/>
    <property type="match status" value="1"/>
</dbReference>
<dbReference type="Proteomes" id="UP000789759">
    <property type="component" value="Unassembled WGS sequence"/>
</dbReference>
<reference evidence="3" key="1">
    <citation type="submission" date="2021-06" db="EMBL/GenBank/DDBJ databases">
        <authorList>
            <person name="Kallberg Y."/>
            <person name="Tangrot J."/>
            <person name="Rosling A."/>
        </authorList>
    </citation>
    <scope>NUCLEOTIDE SEQUENCE</scope>
    <source>
        <strain evidence="3">FL966</strain>
    </source>
</reference>
<evidence type="ECO:0000259" key="2">
    <source>
        <dbReference type="PROSITE" id="PS50004"/>
    </source>
</evidence>
<feature type="region of interest" description="Disordered" evidence="1">
    <location>
        <begin position="277"/>
        <end position="296"/>
    </location>
</feature>
<dbReference type="EMBL" id="CAJVQA010049342">
    <property type="protein sequence ID" value="CAG8820522.1"/>
    <property type="molecule type" value="Genomic_DNA"/>
</dbReference>
<feature type="domain" description="C2" evidence="2">
    <location>
        <begin position="482"/>
        <end position="600"/>
    </location>
</feature>
<name>A0A9N9KBH1_9GLOM</name>
<feature type="compositionally biased region" description="Basic and acidic residues" evidence="1">
    <location>
        <begin position="277"/>
        <end position="288"/>
    </location>
</feature>
<feature type="compositionally biased region" description="Basic and acidic residues" evidence="1">
    <location>
        <begin position="229"/>
        <end position="240"/>
    </location>
</feature>
<dbReference type="PROSITE" id="PS50004">
    <property type="entry name" value="C2"/>
    <property type="match status" value="1"/>
</dbReference>
<dbReference type="InterPro" id="IPR000008">
    <property type="entry name" value="C2_dom"/>
</dbReference>
<dbReference type="InterPro" id="IPR035892">
    <property type="entry name" value="C2_domain_sf"/>
</dbReference>
<evidence type="ECO:0000313" key="4">
    <source>
        <dbReference type="Proteomes" id="UP000789759"/>
    </source>
</evidence>
<dbReference type="InterPro" id="IPR052455">
    <property type="entry name" value="Tricalbin_domain"/>
</dbReference>
<sequence length="600" mass="68276">KKRNAVATVQESTTPEKCDDVVSNQNDDGSFEVSETICKEIDVPVTNVVTEVKKSEPWWKTALTTSYLNIAAPHHKKQWEDKHDKEPATEDKYIIDNVYKKVEKDHKKKADCTDIYLVDNITKKVEKDHKKIQSPDFSSSLATASNPSYLKIAVSKYRRKWKDKYNKVRGYFSKQIEDADADADDEYPPKAPCTLRRREEPPALLVDIGSGTTDKNGKNGRSPISPGETRLHNLSDDVDRPIGKFTGESHKAALMAISKNGKNGTTSRVPIEMKAHRSDLSSDVEKPIGKYTDNQITDSPEIEGRFETRITQYIDEHGVTHTRREHIFVPEVETTTTVHEENIYIESPDVHRSQTQIAPKKIEKDNEKEAVITVIQESASPEQHKEISSKQKDDGSIEIYDSVCKELHASKEEIIDTIKEKITNPKLKLLDLSSSLATAVNISYLKNAADKYEGDWVDKYNKARDYLSKQIGDANAEKELLDCADEYLQKSRGIVRKPHGIARIEIICAKNLKQVDSWFGGSASDPYVRISNIVTSWVYGDSRVIYNNCNPVWEQVFYIPVYDVNEKFNLQVYDYNAFFKDKLLGFYILDLKSIIKELPN</sequence>
<evidence type="ECO:0000256" key="1">
    <source>
        <dbReference type="SAM" id="MobiDB-lite"/>
    </source>
</evidence>
<feature type="non-terminal residue" evidence="3">
    <location>
        <position position="600"/>
    </location>
</feature>
<comment type="caution">
    <text evidence="3">The sequence shown here is derived from an EMBL/GenBank/DDBJ whole genome shotgun (WGS) entry which is preliminary data.</text>
</comment>
<accession>A0A9N9KBH1</accession>
<dbReference type="AlphaFoldDB" id="A0A9N9KBH1"/>
<feature type="non-terminal residue" evidence="3">
    <location>
        <position position="1"/>
    </location>
</feature>
<keyword evidence="4" id="KW-1185">Reference proteome</keyword>
<dbReference type="Pfam" id="PF00168">
    <property type="entry name" value="C2"/>
    <property type="match status" value="1"/>
</dbReference>